<dbReference type="RefSeq" id="XP_025396215.1">
    <property type="nucleotide sequence ID" value="XM_025543951.1"/>
</dbReference>
<name>A0A317VB94_9EURO</name>
<dbReference type="EMBL" id="MSFL01000027">
    <property type="protein sequence ID" value="PWY71623.1"/>
    <property type="molecule type" value="Genomic_DNA"/>
</dbReference>
<evidence type="ECO:0000313" key="1">
    <source>
        <dbReference type="EMBL" id="PWY71623.1"/>
    </source>
</evidence>
<protein>
    <submittedName>
        <fullName evidence="1">Uncharacterized protein</fullName>
    </submittedName>
</protein>
<gene>
    <name evidence="1" type="ORF">BO70DRAFT_365005</name>
</gene>
<dbReference type="Proteomes" id="UP000247233">
    <property type="component" value="Unassembled WGS sequence"/>
</dbReference>
<keyword evidence="2" id="KW-1185">Reference proteome</keyword>
<reference evidence="1 2" key="1">
    <citation type="submission" date="2016-12" db="EMBL/GenBank/DDBJ databases">
        <title>The genomes of Aspergillus section Nigri reveals drivers in fungal speciation.</title>
        <authorList>
            <consortium name="DOE Joint Genome Institute"/>
            <person name="Vesth T.C."/>
            <person name="Nybo J."/>
            <person name="Theobald S."/>
            <person name="Brandl J."/>
            <person name="Frisvad J.C."/>
            <person name="Nielsen K.F."/>
            <person name="Lyhne E.K."/>
            <person name="Kogle M.E."/>
            <person name="Kuo A."/>
            <person name="Riley R."/>
            <person name="Clum A."/>
            <person name="Nolan M."/>
            <person name="Lipzen A."/>
            <person name="Salamov A."/>
            <person name="Henrissat B."/>
            <person name="Wiebenga A."/>
            <person name="De Vries R.P."/>
            <person name="Grigoriev I.V."/>
            <person name="Mortensen U.H."/>
            <person name="Andersen M.R."/>
            <person name="Baker S.E."/>
        </authorList>
    </citation>
    <scope>NUCLEOTIDE SEQUENCE [LARGE SCALE GENOMIC DNA]</scope>
    <source>
        <strain evidence="1 2">CBS 117.55</strain>
    </source>
</reference>
<dbReference type="VEuPathDB" id="FungiDB:BO70DRAFT_365005"/>
<dbReference type="GeneID" id="37066188"/>
<proteinExistence type="predicted"/>
<organism evidence="1 2">
    <name type="scientific">Aspergillus heteromorphus CBS 117.55</name>
    <dbReference type="NCBI Taxonomy" id="1448321"/>
    <lineage>
        <taxon>Eukaryota</taxon>
        <taxon>Fungi</taxon>
        <taxon>Dikarya</taxon>
        <taxon>Ascomycota</taxon>
        <taxon>Pezizomycotina</taxon>
        <taxon>Eurotiomycetes</taxon>
        <taxon>Eurotiomycetidae</taxon>
        <taxon>Eurotiales</taxon>
        <taxon>Aspergillaceae</taxon>
        <taxon>Aspergillus</taxon>
        <taxon>Aspergillus subgen. Circumdati</taxon>
    </lineage>
</organism>
<dbReference type="OrthoDB" id="4249675at2759"/>
<dbReference type="AlphaFoldDB" id="A0A317VB94"/>
<evidence type="ECO:0000313" key="2">
    <source>
        <dbReference type="Proteomes" id="UP000247233"/>
    </source>
</evidence>
<comment type="caution">
    <text evidence="1">The sequence shown here is derived from an EMBL/GenBank/DDBJ whole genome shotgun (WGS) entry which is preliminary data.</text>
</comment>
<sequence length="200" mass="22788">MATEVIVTAEEGVIPLCWKGINGIPTNRTIQVEDIINDPSAYIFVFHNFYHLWCAFHHQHVYQAVTRHARSIRLILFTHLEAHRQPAPQPIIRVTEPLPEGPTTWPNIDHVVRNWRMACRAIPSDHNIGFVIFDVSTAHGLIPITQTGHLLQLLSTALHLKASDREAFRCSVWGCSHDTWQDMEVRLTGSLFRLGFATDD</sequence>
<accession>A0A317VB94</accession>